<evidence type="ECO:0000313" key="2">
    <source>
        <dbReference type="Proteomes" id="UP000177050"/>
    </source>
</evidence>
<name>A0A1F7KZJ5_9BACT</name>
<reference evidence="1 2" key="1">
    <citation type="journal article" date="2016" name="Nat. Commun.">
        <title>Thousands of microbial genomes shed light on interconnected biogeochemical processes in an aquifer system.</title>
        <authorList>
            <person name="Anantharaman K."/>
            <person name="Brown C.T."/>
            <person name="Hug L.A."/>
            <person name="Sharon I."/>
            <person name="Castelle C.J."/>
            <person name="Probst A.J."/>
            <person name="Thomas B.C."/>
            <person name="Singh A."/>
            <person name="Wilkins M.J."/>
            <person name="Karaoz U."/>
            <person name="Brodie E.L."/>
            <person name="Williams K.H."/>
            <person name="Hubbard S.S."/>
            <person name="Banfield J.F."/>
        </authorList>
    </citation>
    <scope>NUCLEOTIDE SEQUENCE [LARGE SCALE GENOMIC DNA]</scope>
</reference>
<sequence>MTNILLDKKTAIELSSLDRLRNTFITGLPGNGITHYFSDLIMQDIIARQPSVVIDPYGNLSNRIISNASEAALKNIVYINVWNEKLPVGLNIFQAQNEFDKKEVANVVLKLMYDLYDPQRTGVIGPRFDHAVRNAIMTIFYDKKPTFLELLRCLTDSIYVNKLVEKITDPIVKNYWTKQITQTSDFHKSEVLDYIVSKFSRFVSDKRLRNIVCQSDDTVNFQQLIQDKKTILLDFSEYYYDKEANRIISSLLFSKLLTLFRNIRITSKVQISLYIDEVGLWNPQVIIDLMRYSGLYNLAITILSSRAKQINSLLKYEVLRSGTIVMFRSIKDDIEDISQVIGIDIKTISELKKFHAILKTLENGSITEIKKINTTKENNQENTVNLTKFKNDSQMRYGKPIDQVEEEIKNRMS</sequence>
<dbReference type="SUPFAM" id="SSF52540">
    <property type="entry name" value="P-loop containing nucleoside triphosphate hydrolases"/>
    <property type="match status" value="1"/>
</dbReference>
<proteinExistence type="predicted"/>
<dbReference type="AlphaFoldDB" id="A0A1F7KZJ5"/>
<dbReference type="Proteomes" id="UP000177050">
    <property type="component" value="Unassembled WGS sequence"/>
</dbReference>
<protein>
    <recommendedName>
        <fullName evidence="3">TraD/TraG TraM recognition site domain-containing protein</fullName>
    </recommendedName>
</protein>
<comment type="caution">
    <text evidence="1">The sequence shown here is derived from an EMBL/GenBank/DDBJ whole genome shotgun (WGS) entry which is preliminary data.</text>
</comment>
<accession>A0A1F7KZJ5</accession>
<organism evidence="1 2">
    <name type="scientific">Candidatus Roizmanbacteria bacterium RIFOXYD1_FULL_38_12</name>
    <dbReference type="NCBI Taxonomy" id="1802093"/>
    <lineage>
        <taxon>Bacteria</taxon>
        <taxon>Candidatus Roizmaniibacteriota</taxon>
    </lineage>
</organism>
<evidence type="ECO:0008006" key="3">
    <source>
        <dbReference type="Google" id="ProtNLM"/>
    </source>
</evidence>
<dbReference type="EMBL" id="MGBR01000001">
    <property type="protein sequence ID" value="OGK73315.1"/>
    <property type="molecule type" value="Genomic_DNA"/>
</dbReference>
<gene>
    <name evidence="1" type="ORF">A3K52_00775</name>
</gene>
<evidence type="ECO:0000313" key="1">
    <source>
        <dbReference type="EMBL" id="OGK73315.1"/>
    </source>
</evidence>
<dbReference type="InterPro" id="IPR027417">
    <property type="entry name" value="P-loop_NTPase"/>
</dbReference>